<gene>
    <name evidence="2" type="ORF">ABB28_06755</name>
</gene>
<dbReference type="Gene3D" id="3.40.50.720">
    <property type="entry name" value="NAD(P)-binding Rossmann-like Domain"/>
    <property type="match status" value="1"/>
</dbReference>
<dbReference type="Pfam" id="PF13460">
    <property type="entry name" value="NAD_binding_10"/>
    <property type="match status" value="1"/>
</dbReference>
<dbReference type="Proteomes" id="UP000051386">
    <property type="component" value="Unassembled WGS sequence"/>
</dbReference>
<dbReference type="InterPro" id="IPR036291">
    <property type="entry name" value="NAD(P)-bd_dom_sf"/>
</dbReference>
<protein>
    <submittedName>
        <fullName evidence="2">3-beta hydroxysteroid dehydrogenase</fullName>
    </submittedName>
</protein>
<accession>A0A0R0CZQ6</accession>
<dbReference type="RefSeq" id="WP_057507904.1">
    <property type="nucleotide sequence ID" value="NZ_LDJK01000021.1"/>
</dbReference>
<dbReference type="SUPFAM" id="SSF51735">
    <property type="entry name" value="NAD(P)-binding Rossmann-fold domains"/>
    <property type="match status" value="1"/>
</dbReference>
<keyword evidence="3" id="KW-1185">Reference proteome</keyword>
<dbReference type="CDD" id="cd05244">
    <property type="entry name" value="BVR-B_like_SDR_a"/>
    <property type="match status" value="1"/>
</dbReference>
<proteinExistence type="predicted"/>
<dbReference type="InterPro" id="IPR016040">
    <property type="entry name" value="NAD(P)-bd_dom"/>
</dbReference>
<evidence type="ECO:0000313" key="2">
    <source>
        <dbReference type="EMBL" id="KRG74677.1"/>
    </source>
</evidence>
<name>A0A0R0CZQ6_9GAMM</name>
<comment type="caution">
    <text evidence="2">The sequence shown here is derived from an EMBL/GenBank/DDBJ whole genome shotgun (WGS) entry which is preliminary data.</text>
</comment>
<evidence type="ECO:0000259" key="1">
    <source>
        <dbReference type="Pfam" id="PF13460"/>
    </source>
</evidence>
<dbReference type="GO" id="GO:0016646">
    <property type="term" value="F:oxidoreductase activity, acting on the CH-NH group of donors, NAD or NADP as acceptor"/>
    <property type="evidence" value="ECO:0007669"/>
    <property type="project" value="TreeGrafter"/>
</dbReference>
<feature type="domain" description="NAD(P)-binding" evidence="1">
    <location>
        <begin position="7"/>
        <end position="196"/>
    </location>
</feature>
<sequence>MKIALVGATGNIGRQIARHALARGHQVTAIVRSQKELPAELDGAKLAIAALDDSAAMAAVIAGHDVLASAYGPRPGDDIGQIAVVAGQLLQAARQAGVPRLVVVGGAGSLEVAPGVQLVDTPDFPAAYKPYALAAREALKQLQAVQDIDWTFFSPAAEIGPGEERGQYRVQARTFLADAEGHSRISYADYGAAFVQELETHAHPHQIITAAY</sequence>
<dbReference type="EMBL" id="LDJK01000021">
    <property type="protein sequence ID" value="KRG74677.1"/>
    <property type="molecule type" value="Genomic_DNA"/>
</dbReference>
<dbReference type="PANTHER" id="PTHR43355:SF2">
    <property type="entry name" value="FLAVIN REDUCTASE (NADPH)"/>
    <property type="match status" value="1"/>
</dbReference>
<dbReference type="PATRIC" id="fig|517011.3.peg.971"/>
<dbReference type="InterPro" id="IPR051606">
    <property type="entry name" value="Polyketide_Oxido-like"/>
</dbReference>
<organism evidence="2 3">
    <name type="scientific">Stenotrophomonas chelatiphaga</name>
    <dbReference type="NCBI Taxonomy" id="517011"/>
    <lineage>
        <taxon>Bacteria</taxon>
        <taxon>Pseudomonadati</taxon>
        <taxon>Pseudomonadota</taxon>
        <taxon>Gammaproteobacteria</taxon>
        <taxon>Lysobacterales</taxon>
        <taxon>Lysobacteraceae</taxon>
        <taxon>Stenotrophomonas</taxon>
    </lineage>
</organism>
<dbReference type="AlphaFoldDB" id="A0A0R0CZQ6"/>
<reference evidence="2 3" key="1">
    <citation type="submission" date="2015-05" db="EMBL/GenBank/DDBJ databases">
        <title>Genome sequencing and analysis of members of genus Stenotrophomonas.</title>
        <authorList>
            <person name="Patil P.P."/>
            <person name="Midha S."/>
            <person name="Patil P.B."/>
        </authorList>
    </citation>
    <scope>NUCLEOTIDE SEQUENCE [LARGE SCALE GENOMIC DNA]</scope>
    <source>
        <strain evidence="2 3">DSM 21508</strain>
    </source>
</reference>
<dbReference type="PANTHER" id="PTHR43355">
    <property type="entry name" value="FLAVIN REDUCTASE (NADPH)"/>
    <property type="match status" value="1"/>
</dbReference>
<evidence type="ECO:0000313" key="3">
    <source>
        <dbReference type="Proteomes" id="UP000051386"/>
    </source>
</evidence>